<protein>
    <recommendedName>
        <fullName evidence="2">Phosphatidic acid phosphatase type 2/haloperoxidase domain-containing protein</fullName>
    </recommendedName>
</protein>
<feature type="domain" description="Phosphatidic acid phosphatase type 2/haloperoxidase" evidence="2">
    <location>
        <begin position="192"/>
        <end position="359"/>
    </location>
</feature>
<evidence type="ECO:0000259" key="2">
    <source>
        <dbReference type="Pfam" id="PF01569"/>
    </source>
</evidence>
<name>A0A642V6K3_9ASCO</name>
<feature type="transmembrane region" description="Helical" evidence="1">
    <location>
        <begin position="83"/>
        <end position="105"/>
    </location>
</feature>
<dbReference type="Pfam" id="PF01569">
    <property type="entry name" value="PAP2"/>
    <property type="match status" value="1"/>
</dbReference>
<dbReference type="GO" id="GO:0030148">
    <property type="term" value="P:sphingolipid biosynthetic process"/>
    <property type="evidence" value="ECO:0007669"/>
    <property type="project" value="TreeGrafter"/>
</dbReference>
<organism evidence="3 4">
    <name type="scientific">Trichomonascus ciferrii</name>
    <dbReference type="NCBI Taxonomy" id="44093"/>
    <lineage>
        <taxon>Eukaryota</taxon>
        <taxon>Fungi</taxon>
        <taxon>Dikarya</taxon>
        <taxon>Ascomycota</taxon>
        <taxon>Saccharomycotina</taxon>
        <taxon>Dipodascomycetes</taxon>
        <taxon>Dipodascales</taxon>
        <taxon>Trichomonascaceae</taxon>
        <taxon>Trichomonascus</taxon>
        <taxon>Trichomonascus ciferrii complex</taxon>
    </lineage>
</organism>
<keyword evidence="1" id="KW-0472">Membrane</keyword>
<dbReference type="VEuPathDB" id="FungiDB:TRICI_002899"/>
<evidence type="ECO:0000313" key="4">
    <source>
        <dbReference type="Proteomes" id="UP000761534"/>
    </source>
</evidence>
<feature type="transmembrane region" description="Helical" evidence="1">
    <location>
        <begin position="258"/>
        <end position="283"/>
    </location>
</feature>
<accession>A0A642V6K3</accession>
<comment type="caution">
    <text evidence="3">The sequence shown here is derived from an EMBL/GenBank/DDBJ whole genome shotgun (WGS) entry which is preliminary data.</text>
</comment>
<feature type="transmembrane region" description="Helical" evidence="1">
    <location>
        <begin position="189"/>
        <end position="210"/>
    </location>
</feature>
<dbReference type="GO" id="GO:0016020">
    <property type="term" value="C:membrane"/>
    <property type="evidence" value="ECO:0007669"/>
    <property type="project" value="GOC"/>
</dbReference>
<dbReference type="CDD" id="cd03386">
    <property type="entry name" value="PAP2_Aur1_like"/>
    <property type="match status" value="1"/>
</dbReference>
<feature type="transmembrane region" description="Helical" evidence="1">
    <location>
        <begin position="159"/>
        <end position="182"/>
    </location>
</feature>
<sequence length="411" mass="45805">MDSPTSPYRERTTRGGQNVVVFALVRVYRTLCHGQSPLWLVANFMRNFSLVFLWLCVFKNAGLIPIEWRPAINVTILRDADDFIFSGFSGLVCGVGLFALSYPIAKHLYLSRPTPYAGEKAAPCNARSVSITVSLLSTVWLSLNLAYLCINYIVSALDIMAWLSYVIGHISAPIITAVYLWLFAPPGICGLFGLALGLQNLAGVFTHLLFPTAPPWYNHLYGDQPGNYSIPGYAAGLTRVDIALGTHLHNDGFHMSPIVFGAFPSLHSAFVCLIFLFVSRYASWGGASWGWGLTRPTRNKDSPFSVLSLLPLGTAICVVYMVWQWWATMYLDHHYRLDLLGGGLYAILAFFIVFRRMKNHEDDFQNNPNKTTGGMRLFHGTIFARFFNSLANPELDDYILASPSSSELDFV</sequence>
<feature type="transmembrane region" description="Helical" evidence="1">
    <location>
        <begin position="335"/>
        <end position="354"/>
    </location>
</feature>
<feature type="transmembrane region" description="Helical" evidence="1">
    <location>
        <begin position="126"/>
        <end position="153"/>
    </location>
</feature>
<dbReference type="GO" id="GO:0006676">
    <property type="term" value="P:mannosyl diphosphorylinositol ceramide metabolic process"/>
    <property type="evidence" value="ECO:0007669"/>
    <property type="project" value="TreeGrafter"/>
</dbReference>
<evidence type="ECO:0000256" key="1">
    <source>
        <dbReference type="SAM" id="Phobius"/>
    </source>
</evidence>
<dbReference type="PANTHER" id="PTHR31310">
    <property type="match status" value="1"/>
</dbReference>
<reference evidence="3" key="1">
    <citation type="journal article" date="2019" name="G3 (Bethesda)">
        <title>Genome Assemblies of Two Rare Opportunistic Yeast Pathogens: Diutina rugosa (syn. Candida rugosa) and Trichomonascus ciferrii (syn. Candida ciferrii).</title>
        <authorList>
            <person name="Mixao V."/>
            <person name="Saus E."/>
            <person name="Hansen A.P."/>
            <person name="Lass-Florl C."/>
            <person name="Gabaldon T."/>
        </authorList>
    </citation>
    <scope>NUCLEOTIDE SEQUENCE</scope>
    <source>
        <strain evidence="3">CBS 4856</strain>
    </source>
</reference>
<dbReference type="GO" id="GO:0070916">
    <property type="term" value="C:inositol phosphoceramide synthase complex"/>
    <property type="evidence" value="ECO:0007669"/>
    <property type="project" value="TreeGrafter"/>
</dbReference>
<dbReference type="AlphaFoldDB" id="A0A642V6K3"/>
<dbReference type="Proteomes" id="UP000761534">
    <property type="component" value="Unassembled WGS sequence"/>
</dbReference>
<keyword evidence="1" id="KW-1133">Transmembrane helix</keyword>
<keyword evidence="4" id="KW-1185">Reference proteome</keyword>
<keyword evidence="1" id="KW-0812">Transmembrane</keyword>
<evidence type="ECO:0000313" key="3">
    <source>
        <dbReference type="EMBL" id="KAA8914456.1"/>
    </source>
</evidence>
<dbReference type="InterPro" id="IPR000326">
    <property type="entry name" value="PAP2/HPO"/>
</dbReference>
<feature type="transmembrane region" description="Helical" evidence="1">
    <location>
        <begin position="44"/>
        <end position="63"/>
    </location>
</feature>
<dbReference type="OrthoDB" id="5784at2759"/>
<dbReference type="InterPro" id="IPR052185">
    <property type="entry name" value="IPC_Synthase-Related"/>
</dbReference>
<feature type="transmembrane region" description="Helical" evidence="1">
    <location>
        <begin position="304"/>
        <end position="323"/>
    </location>
</feature>
<dbReference type="EMBL" id="SWFS01000200">
    <property type="protein sequence ID" value="KAA8914456.1"/>
    <property type="molecule type" value="Genomic_DNA"/>
</dbReference>
<gene>
    <name evidence="3" type="ORF">TRICI_002899</name>
</gene>
<dbReference type="PANTHER" id="PTHR31310:SF8">
    <property type="entry name" value="INOSITOLPHOSPHOTRANSFERASE 1"/>
    <property type="match status" value="1"/>
</dbReference>
<proteinExistence type="predicted"/>